<organism evidence="1 2">
    <name type="scientific">Vitrella brassicaformis (strain CCMP3155)</name>
    <dbReference type="NCBI Taxonomy" id="1169540"/>
    <lineage>
        <taxon>Eukaryota</taxon>
        <taxon>Sar</taxon>
        <taxon>Alveolata</taxon>
        <taxon>Colpodellida</taxon>
        <taxon>Vitrellaceae</taxon>
        <taxon>Vitrella</taxon>
    </lineage>
</organism>
<dbReference type="Gene3D" id="2.60.40.10">
    <property type="entry name" value="Immunoglobulins"/>
    <property type="match status" value="1"/>
</dbReference>
<dbReference type="InterPro" id="IPR013783">
    <property type="entry name" value="Ig-like_fold"/>
</dbReference>
<dbReference type="PhylomeDB" id="A0A0G4EY77"/>
<sequence>MTTDQQTFPQWTLAEELVLAAGEKLEYKYAIRRSDGHIEWEPLEGNRLIRSLPTGQFSLDDSWGVLPPFTLMKAKFPHCSTSHRQQQPQQQQHSQNQEQHPFTYIFAGRCSFYLLSVDDILRLRGTCTCLRDLFEAPQLRQRLIHSLSTQAGLQRVASRQPPIQLLAFDDEQMDVAELLAAVCVIEVGGSAEISDVIDLAGQCKYCPLPVTLTAADLYQYPNKTAYLAYPRVLAQLWLVGHHINFGDGMILRLFQHGNVLRAFRDDDGFELTINPDLPTGSIYHLYPQDRREQDPPVSSRVDYGIIQSGSADSEWGLVPGNAELRYVSVSSFVKGVILTHFRTSHQIDFINTAVARHTANDRLHTLMTSVERCTTTVTFGVLLVSSRDFALTDASQPFVAWIQLHDPDYLSLLQPYISVSVLATEAAVGGMSAAFEDRFPMTTRLARVMLGPVIAAILFDRPHTLTGPTV</sequence>
<evidence type="ECO:0000313" key="2">
    <source>
        <dbReference type="Proteomes" id="UP000041254"/>
    </source>
</evidence>
<dbReference type="VEuPathDB" id="CryptoDB:Vbra_13855"/>
<reference evidence="1 2" key="1">
    <citation type="submission" date="2014-11" db="EMBL/GenBank/DDBJ databases">
        <authorList>
            <person name="Zhu J."/>
            <person name="Qi W."/>
            <person name="Song R."/>
        </authorList>
    </citation>
    <scope>NUCLEOTIDE SEQUENCE [LARGE SCALE GENOMIC DNA]</scope>
</reference>
<dbReference type="EMBL" id="CDMY01000339">
    <property type="protein sequence ID" value="CEM03390.1"/>
    <property type="molecule type" value="Genomic_DNA"/>
</dbReference>
<evidence type="ECO:0008006" key="3">
    <source>
        <dbReference type="Google" id="ProtNLM"/>
    </source>
</evidence>
<dbReference type="GO" id="GO:0030246">
    <property type="term" value="F:carbohydrate binding"/>
    <property type="evidence" value="ECO:0007669"/>
    <property type="project" value="InterPro"/>
</dbReference>
<name>A0A0G4EY77_VITBC</name>
<dbReference type="SUPFAM" id="SSF49452">
    <property type="entry name" value="Starch-binding domain-like"/>
    <property type="match status" value="1"/>
</dbReference>
<dbReference type="AlphaFoldDB" id="A0A0G4EY77"/>
<accession>A0A0G4EY77</accession>
<proteinExistence type="predicted"/>
<dbReference type="Proteomes" id="UP000041254">
    <property type="component" value="Unassembled WGS sequence"/>
</dbReference>
<evidence type="ECO:0000313" key="1">
    <source>
        <dbReference type="EMBL" id="CEM03390.1"/>
    </source>
</evidence>
<dbReference type="InParanoid" id="A0A0G4EY77"/>
<keyword evidence="2" id="KW-1185">Reference proteome</keyword>
<dbReference type="InterPro" id="IPR013784">
    <property type="entry name" value="Carb-bd-like_fold"/>
</dbReference>
<protein>
    <recommendedName>
        <fullName evidence="3">CBM20 domain-containing protein</fullName>
    </recommendedName>
</protein>
<gene>
    <name evidence="1" type="ORF">Vbra_13855</name>
</gene>